<dbReference type="RefSeq" id="WP_091447067.1">
    <property type="nucleotide sequence ID" value="NZ_FMZZ01000001.1"/>
</dbReference>
<evidence type="ECO:0000313" key="2">
    <source>
        <dbReference type="Proteomes" id="UP000199501"/>
    </source>
</evidence>
<name>A0A1G6J0T3_9PSEU</name>
<dbReference type="EMBL" id="FMZZ01000001">
    <property type="protein sequence ID" value="SDC11915.1"/>
    <property type="molecule type" value="Genomic_DNA"/>
</dbReference>
<proteinExistence type="predicted"/>
<evidence type="ECO:0000313" key="1">
    <source>
        <dbReference type="EMBL" id="SDC11915.1"/>
    </source>
</evidence>
<reference evidence="2" key="1">
    <citation type="submission" date="2016-10" db="EMBL/GenBank/DDBJ databases">
        <authorList>
            <person name="Varghese N."/>
            <person name="Submissions S."/>
        </authorList>
    </citation>
    <scope>NUCLEOTIDE SEQUENCE [LARGE SCALE GENOMIC DNA]</scope>
    <source>
        <strain evidence="2">IBRC-M 10403</strain>
    </source>
</reference>
<gene>
    <name evidence="1" type="ORF">SAMN05216174_101168</name>
</gene>
<dbReference type="AlphaFoldDB" id="A0A1G6J0T3"/>
<organism evidence="1 2">
    <name type="scientific">Actinokineospora iranica</name>
    <dbReference type="NCBI Taxonomy" id="1271860"/>
    <lineage>
        <taxon>Bacteria</taxon>
        <taxon>Bacillati</taxon>
        <taxon>Actinomycetota</taxon>
        <taxon>Actinomycetes</taxon>
        <taxon>Pseudonocardiales</taxon>
        <taxon>Pseudonocardiaceae</taxon>
        <taxon>Actinokineospora</taxon>
    </lineage>
</organism>
<keyword evidence="2" id="KW-1185">Reference proteome</keyword>
<dbReference type="Proteomes" id="UP000199501">
    <property type="component" value="Unassembled WGS sequence"/>
</dbReference>
<dbReference type="OrthoDB" id="3693561at2"/>
<protein>
    <submittedName>
        <fullName evidence="1">Uncharacterized protein</fullName>
    </submittedName>
</protein>
<accession>A0A1G6J0T3</accession>
<sequence length="95" mass="10737">MDAGDVGRLLFGRPSRLRLALWIHQHAGPRFFQSEPPKTVIAQSACGVELTRLVDLGMLTEHREPANRRVYYERTRSPLWAIITAASKVVDPVDK</sequence>